<protein>
    <recommendedName>
        <fullName evidence="3">Protein kinase domain-containing protein</fullName>
    </recommendedName>
</protein>
<comment type="caution">
    <text evidence="1">The sequence shown here is derived from an EMBL/GenBank/DDBJ whole genome shotgun (WGS) entry which is preliminary data.</text>
</comment>
<evidence type="ECO:0000313" key="1">
    <source>
        <dbReference type="EMBL" id="KAG6767709.1"/>
    </source>
</evidence>
<dbReference type="GO" id="GO:0016020">
    <property type="term" value="C:membrane"/>
    <property type="evidence" value="ECO:0007669"/>
    <property type="project" value="TreeGrafter"/>
</dbReference>
<name>A0A8X8CV39_POPTO</name>
<dbReference type="Proteomes" id="UP000886885">
    <property type="component" value="Chromosome 7D"/>
</dbReference>
<dbReference type="InterPro" id="IPR051564">
    <property type="entry name" value="LRR_receptor-like_kinase"/>
</dbReference>
<dbReference type="PANTHER" id="PTHR48055">
    <property type="entry name" value="LEUCINE-RICH REPEAT RECEPTOR PROTEIN KINASE EMS1"/>
    <property type="match status" value="1"/>
</dbReference>
<dbReference type="EMBL" id="JAAWWB010000014">
    <property type="protein sequence ID" value="KAG6767709.1"/>
    <property type="molecule type" value="Genomic_DNA"/>
</dbReference>
<organism evidence="1 2">
    <name type="scientific">Populus tomentosa</name>
    <name type="common">Chinese white poplar</name>
    <dbReference type="NCBI Taxonomy" id="118781"/>
    <lineage>
        <taxon>Eukaryota</taxon>
        <taxon>Viridiplantae</taxon>
        <taxon>Streptophyta</taxon>
        <taxon>Embryophyta</taxon>
        <taxon>Tracheophyta</taxon>
        <taxon>Spermatophyta</taxon>
        <taxon>Magnoliopsida</taxon>
        <taxon>eudicotyledons</taxon>
        <taxon>Gunneridae</taxon>
        <taxon>Pentapetalae</taxon>
        <taxon>rosids</taxon>
        <taxon>fabids</taxon>
        <taxon>Malpighiales</taxon>
        <taxon>Salicaceae</taxon>
        <taxon>Saliceae</taxon>
        <taxon>Populus</taxon>
    </lineage>
</organism>
<proteinExistence type="predicted"/>
<sequence>MQEPNYRTSAGKNRTGAFSVTIPSLFDQAFDGEGRRILFHLISVLEKVVTRMHLRDLSKATENFSQSTIIGLGLMGTMYKATLPNGWFVAEKRMHDSRQSEEHMVSESKTLGRLRHNNFLPLPGFLMFNLQPTGHLLIFPRSFPHNSYVSGYAPFVDAISIPMEALMDDFLYLVFYGICSAKKGECFYISAAPGAVGQLDGVLLGYVVGGAGSEEKVGITMLTWLQIFHYFMKKLSFNKRNS</sequence>
<dbReference type="PANTHER" id="PTHR48055:SF60">
    <property type="entry name" value="INACTIVE LRR RECEPTOR-LIKE SERINE_THREONINE-PROTEIN KINASE BIR2 ISOFORM X2"/>
    <property type="match status" value="1"/>
</dbReference>
<evidence type="ECO:0000313" key="2">
    <source>
        <dbReference type="Proteomes" id="UP000886885"/>
    </source>
</evidence>
<accession>A0A8X8CV39</accession>
<keyword evidence="2" id="KW-1185">Reference proteome</keyword>
<reference evidence="1" key="1">
    <citation type="journal article" date="2020" name="bioRxiv">
        <title>Hybrid origin of Populus tomentosa Carr. identified through genome sequencing and phylogenomic analysis.</title>
        <authorList>
            <person name="An X."/>
            <person name="Gao K."/>
            <person name="Chen Z."/>
            <person name="Li J."/>
            <person name="Yang X."/>
            <person name="Yang X."/>
            <person name="Zhou J."/>
            <person name="Guo T."/>
            <person name="Zhao T."/>
            <person name="Huang S."/>
            <person name="Miao D."/>
            <person name="Khan W.U."/>
            <person name="Rao P."/>
            <person name="Ye M."/>
            <person name="Lei B."/>
            <person name="Liao W."/>
            <person name="Wang J."/>
            <person name="Ji L."/>
            <person name="Li Y."/>
            <person name="Guo B."/>
            <person name="Mustafa N.S."/>
            <person name="Li S."/>
            <person name="Yun Q."/>
            <person name="Keller S.R."/>
            <person name="Mao J."/>
            <person name="Zhang R."/>
            <person name="Strauss S.H."/>
        </authorList>
    </citation>
    <scope>NUCLEOTIDE SEQUENCE</scope>
    <source>
        <strain evidence="1">GM15</strain>
        <tissue evidence="1">Leaf</tissue>
    </source>
</reference>
<evidence type="ECO:0008006" key="3">
    <source>
        <dbReference type="Google" id="ProtNLM"/>
    </source>
</evidence>
<dbReference type="OrthoDB" id="1271389at2759"/>
<gene>
    <name evidence="1" type="ORF">POTOM_028923</name>
</gene>
<dbReference type="AlphaFoldDB" id="A0A8X8CV39"/>